<dbReference type="Proteomes" id="UP000705983">
    <property type="component" value="Unassembled WGS sequence"/>
</dbReference>
<name>A0ABS2TDR6_9ACTO</name>
<dbReference type="InterPro" id="IPR050792">
    <property type="entry name" value="ADP-ribosylglycohydrolase"/>
</dbReference>
<dbReference type="Gene3D" id="1.10.4080.10">
    <property type="entry name" value="ADP-ribosylation/Crystallin J1"/>
    <property type="match status" value="1"/>
</dbReference>
<keyword evidence="2" id="KW-0378">Hydrolase</keyword>
<reference evidence="4" key="1">
    <citation type="submission" date="2021-02" db="EMBL/GenBank/DDBJ databases">
        <title>Leucobacter sp. CX169.</title>
        <authorList>
            <person name="Cheng Y."/>
        </authorList>
    </citation>
    <scope>NUCLEOTIDE SEQUENCE [LARGE SCALE GENOMIC DNA]</scope>
    <source>
        <strain evidence="4">JY899</strain>
    </source>
</reference>
<gene>
    <name evidence="3" type="ORF">JVW63_03660</name>
</gene>
<keyword evidence="4" id="KW-1185">Reference proteome</keyword>
<dbReference type="EMBL" id="JAFFJS010000002">
    <property type="protein sequence ID" value="MBM9432799.1"/>
    <property type="molecule type" value="Genomic_DNA"/>
</dbReference>
<dbReference type="InterPro" id="IPR036705">
    <property type="entry name" value="Ribosyl_crysJ1_sf"/>
</dbReference>
<dbReference type="PANTHER" id="PTHR16222">
    <property type="entry name" value="ADP-RIBOSYLGLYCOHYDROLASE"/>
    <property type="match status" value="1"/>
</dbReference>
<organism evidence="3 4">
    <name type="scientific">Flaviflexus equikiangi</name>
    <dbReference type="NCBI Taxonomy" id="2758573"/>
    <lineage>
        <taxon>Bacteria</taxon>
        <taxon>Bacillati</taxon>
        <taxon>Actinomycetota</taxon>
        <taxon>Actinomycetes</taxon>
        <taxon>Actinomycetales</taxon>
        <taxon>Actinomycetaceae</taxon>
        <taxon>Flaviflexus</taxon>
    </lineage>
</organism>
<dbReference type="InterPro" id="IPR005502">
    <property type="entry name" value="Ribosyl_crysJ1"/>
</dbReference>
<dbReference type="Pfam" id="PF03747">
    <property type="entry name" value="ADP_ribosyl_GH"/>
    <property type="match status" value="1"/>
</dbReference>
<evidence type="ECO:0000313" key="3">
    <source>
        <dbReference type="EMBL" id="MBM9432799.1"/>
    </source>
</evidence>
<evidence type="ECO:0000256" key="2">
    <source>
        <dbReference type="ARBA" id="ARBA00022801"/>
    </source>
</evidence>
<evidence type="ECO:0000313" key="4">
    <source>
        <dbReference type="Proteomes" id="UP000705983"/>
    </source>
</evidence>
<evidence type="ECO:0000256" key="1">
    <source>
        <dbReference type="ARBA" id="ARBA00010702"/>
    </source>
</evidence>
<accession>A0ABS2TDR6</accession>
<comment type="similarity">
    <text evidence="1">Belongs to the ADP-ribosylglycohydrolase family.</text>
</comment>
<dbReference type="RefSeq" id="WP_187996218.1">
    <property type="nucleotide sequence ID" value="NZ_JACEXG010000002.1"/>
</dbReference>
<dbReference type="SUPFAM" id="SSF101478">
    <property type="entry name" value="ADP-ribosylglycohydrolase"/>
    <property type="match status" value="1"/>
</dbReference>
<dbReference type="PANTHER" id="PTHR16222:SF24">
    <property type="entry name" value="ADP-RIBOSYLHYDROLASE ARH3"/>
    <property type="match status" value="1"/>
</dbReference>
<sequence>MTSYHDRARGAFAGFVLGDSLGMPTRAMSGESIIATYGFVIGLGPASTVQPMNPGMGTGSVTSRTEHALLVASMIDGGPIDPTRLARLMVAWDDRARMSGRLDLLEAESRYGFDQLLAGVPGDHRSTTCEPTAWVLPLGLAHSSEQCSDLGDAVYVTCQSTHRSRQAVEGAALFAHIISAGVDGAGVDDAIEYGLEIVASTPRRGEWTSESSVIARTLQAIDWAENLRDIEIGAHLHDIVGLSKRAGEAIPAAIIIAKAFSHDPCRGLCLAAQIGGETCAIGSMAGAILGACLGIEAFPQPVLAQIAKNAAEDALDLADRLVLLSGRGTAVKGSIG</sequence>
<proteinExistence type="inferred from homology"/>
<comment type="caution">
    <text evidence="3">The sequence shown here is derived from an EMBL/GenBank/DDBJ whole genome shotgun (WGS) entry which is preliminary data.</text>
</comment>
<protein>
    <submittedName>
        <fullName evidence="3">ADP-ribosylglycohydrolase family protein</fullName>
    </submittedName>
</protein>